<evidence type="ECO:0000256" key="4">
    <source>
        <dbReference type="ARBA" id="ARBA00022669"/>
    </source>
</evidence>
<evidence type="ECO:0000256" key="13">
    <source>
        <dbReference type="PROSITE-ProRule" id="PRU00261"/>
    </source>
</evidence>
<feature type="disulfide bond" evidence="13">
    <location>
        <begin position="465"/>
        <end position="479"/>
    </location>
</feature>
<comment type="cofactor">
    <cofactor evidence="1">
        <name>Cu(2+)</name>
        <dbReference type="ChEBI" id="CHEBI:29036"/>
    </cofactor>
</comment>
<proteinExistence type="inferred from homology"/>
<dbReference type="CDD" id="cd21175">
    <property type="entry name" value="LPMO_AA9"/>
    <property type="match status" value="1"/>
</dbReference>
<comment type="similarity">
    <text evidence="10">Belongs to the polysaccharide monooxygenase AA9 family.</text>
</comment>
<dbReference type="CDD" id="cd11618">
    <property type="entry name" value="ChtBD1_1"/>
    <property type="match status" value="1"/>
</dbReference>
<keyword evidence="7 13" id="KW-1015">Disulfide bond</keyword>
<name>A0A8H4KIY3_9HYPO</name>
<feature type="compositionally biased region" description="Low complexity" evidence="14">
    <location>
        <begin position="408"/>
        <end position="421"/>
    </location>
</feature>
<evidence type="ECO:0000256" key="9">
    <source>
        <dbReference type="ARBA" id="ARBA00023326"/>
    </source>
</evidence>
<feature type="region of interest" description="Disordered" evidence="14">
    <location>
        <begin position="335"/>
        <end position="446"/>
    </location>
</feature>
<accession>A0A8H4KIY3</accession>
<dbReference type="EMBL" id="JAADYS010003124">
    <property type="protein sequence ID" value="KAF4450544.1"/>
    <property type="molecule type" value="Genomic_DNA"/>
</dbReference>
<keyword evidence="6" id="KW-0136">Cellulose degradation</keyword>
<evidence type="ECO:0000259" key="16">
    <source>
        <dbReference type="PROSITE" id="PS50941"/>
    </source>
</evidence>
<dbReference type="OrthoDB" id="5985073at2759"/>
<reference evidence="17 18" key="1">
    <citation type="submission" date="2020-01" db="EMBL/GenBank/DDBJ databases">
        <title>Identification and distribution of gene clusters putatively required for synthesis of sphingolipid metabolism inhibitors in phylogenetically diverse species of the filamentous fungus Fusarium.</title>
        <authorList>
            <person name="Kim H.-S."/>
            <person name="Busman M."/>
            <person name="Brown D.W."/>
            <person name="Divon H."/>
            <person name="Uhlig S."/>
            <person name="Proctor R.H."/>
        </authorList>
    </citation>
    <scope>NUCLEOTIDE SEQUENCE [LARGE SCALE GENOMIC DNA]</scope>
    <source>
        <strain evidence="17 18">NRRL 20459</strain>
    </source>
</reference>
<dbReference type="PANTHER" id="PTHR33353">
    <property type="entry name" value="PUTATIVE (AFU_ORTHOLOGUE AFUA_1G12560)-RELATED"/>
    <property type="match status" value="1"/>
</dbReference>
<keyword evidence="3" id="KW-0964">Secreted</keyword>
<evidence type="ECO:0000313" key="18">
    <source>
        <dbReference type="Proteomes" id="UP000554235"/>
    </source>
</evidence>
<dbReference type="Gene3D" id="2.70.50.70">
    <property type="match status" value="1"/>
</dbReference>
<dbReference type="InterPro" id="IPR036861">
    <property type="entry name" value="Endochitinase-like_sf"/>
</dbReference>
<evidence type="ECO:0000256" key="11">
    <source>
        <dbReference type="ARBA" id="ARBA00045077"/>
    </source>
</evidence>
<evidence type="ECO:0000313" key="17">
    <source>
        <dbReference type="EMBL" id="KAF4450544.1"/>
    </source>
</evidence>
<dbReference type="PANTHER" id="PTHR33353:SF32">
    <property type="entry name" value="ENDO-BETA-1,4-GLUCANASE D"/>
    <property type="match status" value="1"/>
</dbReference>
<comment type="catalytic activity">
    <reaction evidence="11">
        <text>[(1-&gt;4)-beta-D-glucosyl]n+m + reduced acceptor + O2 = 4-dehydro-beta-D-glucosyl-[(1-&gt;4)-beta-D-glucosyl]n-1 + [(1-&gt;4)-beta-D-glucosyl]m + acceptor + H2O.</text>
        <dbReference type="EC" id="1.14.99.56"/>
    </reaction>
</comment>
<feature type="signal peptide" evidence="15">
    <location>
        <begin position="1"/>
        <end position="16"/>
    </location>
</feature>
<sequence length="491" mass="52349">MKFLATALGLASVASAHTLFTTLYIDGENQGDGTCVRQPEDASTANSPIYPVTGDVMACGRDGDKAVKFTCPAPGGAQLTFQFRESPSYTKPGAIAEGHKGPCSVYIKKVDDMYSDAAAGAGWFKIWEDGYDVEEGTWCVDRLRANGGLLSVDLPTGLPAGYYLVRPEVLALHNAPNGDPQFYHSCAQIFIENGPEGPLEIPEKYEVSIPGYVNKDTPGLTFNIYEKPLGEYPIPGPDVWIPTSAEAGTKQTQKDGVVPKDCLAKNANWCGKPIAKYSGQQNCWAAAKQCWNQGDTCWDSAPPSGGSGCTTWSDYCKEMNNACESGNYEGPPKFTGKEIFAKTPGPIPQPYGDFEDTDVTGDLKNSNSNDKASTSEAATPVKTTKASASKAEETEAVEKPKDLTPDYTDTPTESNPEPTSTYAAKPVQTSNIPTKEESSGLKVSQDGRCGGETGQTCEGSSFGDCCSRKGRCGRKSRHCDCGCQNAFGICG</sequence>
<keyword evidence="5 15" id="KW-0732">Signal</keyword>
<dbReference type="EC" id="1.14.99.56" evidence="12"/>
<evidence type="ECO:0000256" key="15">
    <source>
        <dbReference type="SAM" id="SignalP"/>
    </source>
</evidence>
<dbReference type="InterPro" id="IPR001002">
    <property type="entry name" value="Chitin-bd_1"/>
</dbReference>
<feature type="compositionally biased region" description="Polar residues" evidence="14">
    <location>
        <begin position="363"/>
        <end position="376"/>
    </location>
</feature>
<feature type="compositionally biased region" description="Basic and acidic residues" evidence="14">
    <location>
        <begin position="390"/>
        <end position="404"/>
    </location>
</feature>
<evidence type="ECO:0000256" key="8">
    <source>
        <dbReference type="ARBA" id="ARBA00023277"/>
    </source>
</evidence>
<dbReference type="InterPro" id="IPR005103">
    <property type="entry name" value="AA9_LPMO"/>
</dbReference>
<feature type="compositionally biased region" description="Low complexity" evidence="14">
    <location>
        <begin position="377"/>
        <end position="389"/>
    </location>
</feature>
<dbReference type="GO" id="GO:0008061">
    <property type="term" value="F:chitin binding"/>
    <property type="evidence" value="ECO:0007669"/>
    <property type="project" value="UniProtKB-UniRule"/>
</dbReference>
<feature type="domain" description="Chitin-binding type-1" evidence="16">
    <location>
        <begin position="446"/>
        <end position="491"/>
    </location>
</feature>
<keyword evidence="4 13" id="KW-0147">Chitin-binding</keyword>
<organism evidence="17 18">
    <name type="scientific">Fusarium albosuccineum</name>
    <dbReference type="NCBI Taxonomy" id="1237068"/>
    <lineage>
        <taxon>Eukaryota</taxon>
        <taxon>Fungi</taxon>
        <taxon>Dikarya</taxon>
        <taxon>Ascomycota</taxon>
        <taxon>Pezizomycotina</taxon>
        <taxon>Sordariomycetes</taxon>
        <taxon>Hypocreomycetidae</taxon>
        <taxon>Hypocreales</taxon>
        <taxon>Nectriaceae</taxon>
        <taxon>Fusarium</taxon>
        <taxon>Fusarium decemcellulare species complex</taxon>
    </lineage>
</organism>
<keyword evidence="8" id="KW-0119">Carbohydrate metabolism</keyword>
<comment type="caution">
    <text evidence="13">Lacks conserved residue(s) required for the propagation of feature annotation.</text>
</comment>
<comment type="caution">
    <text evidence="17">The sequence shown here is derived from an EMBL/GenBank/DDBJ whole genome shotgun (WGS) entry which is preliminary data.</text>
</comment>
<evidence type="ECO:0000256" key="12">
    <source>
        <dbReference type="ARBA" id="ARBA00047174"/>
    </source>
</evidence>
<gene>
    <name evidence="17" type="ORF">FALBO_16461</name>
</gene>
<evidence type="ECO:0000256" key="14">
    <source>
        <dbReference type="SAM" id="MobiDB-lite"/>
    </source>
</evidence>
<dbReference type="SUPFAM" id="SSF57016">
    <property type="entry name" value="Plant lectins/antimicrobial peptides"/>
    <property type="match status" value="1"/>
</dbReference>
<protein>
    <recommendedName>
        <fullName evidence="12">lytic cellulose monooxygenase (C4-dehydrogenating)</fullName>
        <ecNumber evidence="12">1.14.99.56</ecNumber>
    </recommendedName>
</protein>
<evidence type="ECO:0000256" key="3">
    <source>
        <dbReference type="ARBA" id="ARBA00022525"/>
    </source>
</evidence>
<dbReference type="InterPro" id="IPR049892">
    <property type="entry name" value="AA9"/>
</dbReference>
<dbReference type="PROSITE" id="PS50941">
    <property type="entry name" value="CHIT_BIND_I_2"/>
    <property type="match status" value="1"/>
</dbReference>
<dbReference type="GO" id="GO:0030245">
    <property type="term" value="P:cellulose catabolic process"/>
    <property type="evidence" value="ECO:0007669"/>
    <property type="project" value="UniProtKB-KW"/>
</dbReference>
<dbReference type="GO" id="GO:0005576">
    <property type="term" value="C:extracellular region"/>
    <property type="evidence" value="ECO:0007669"/>
    <property type="project" value="UniProtKB-SubCell"/>
</dbReference>
<evidence type="ECO:0000256" key="10">
    <source>
        <dbReference type="ARBA" id="ARBA00044502"/>
    </source>
</evidence>
<keyword evidence="9" id="KW-0624">Polysaccharide degradation</keyword>
<dbReference type="AlphaFoldDB" id="A0A8H4KIY3"/>
<comment type="subcellular location">
    <subcellularLocation>
        <location evidence="2">Secreted</location>
    </subcellularLocation>
</comment>
<keyword evidence="18" id="KW-1185">Reference proteome</keyword>
<dbReference type="Proteomes" id="UP000554235">
    <property type="component" value="Unassembled WGS sequence"/>
</dbReference>
<evidence type="ECO:0000256" key="1">
    <source>
        <dbReference type="ARBA" id="ARBA00001973"/>
    </source>
</evidence>
<evidence type="ECO:0000256" key="2">
    <source>
        <dbReference type="ARBA" id="ARBA00004613"/>
    </source>
</evidence>
<feature type="chain" id="PRO_5034423863" description="lytic cellulose monooxygenase (C4-dehydrogenating)" evidence="15">
    <location>
        <begin position="17"/>
        <end position="491"/>
    </location>
</feature>
<evidence type="ECO:0000256" key="7">
    <source>
        <dbReference type="ARBA" id="ARBA00023157"/>
    </source>
</evidence>
<evidence type="ECO:0000256" key="5">
    <source>
        <dbReference type="ARBA" id="ARBA00022729"/>
    </source>
</evidence>
<dbReference type="Pfam" id="PF03443">
    <property type="entry name" value="AA9"/>
    <property type="match status" value="1"/>
</dbReference>
<evidence type="ECO:0000256" key="6">
    <source>
        <dbReference type="ARBA" id="ARBA00023001"/>
    </source>
</evidence>